<dbReference type="EMBL" id="CATNWA010015153">
    <property type="protein sequence ID" value="CAI9580052.1"/>
    <property type="molecule type" value="Genomic_DNA"/>
</dbReference>
<reference evidence="1" key="1">
    <citation type="submission" date="2023-05" db="EMBL/GenBank/DDBJ databases">
        <authorList>
            <person name="Stuckert A."/>
        </authorList>
    </citation>
    <scope>NUCLEOTIDE SEQUENCE</scope>
</reference>
<feature type="non-terminal residue" evidence="1">
    <location>
        <position position="1"/>
    </location>
</feature>
<dbReference type="Proteomes" id="UP001162483">
    <property type="component" value="Unassembled WGS sequence"/>
</dbReference>
<name>A0ABN9E8I2_9NEOB</name>
<sequence>FVPDFYDLPLLPVSPYYLLIRHIVWRHCTCSIWCFFFPWESACDQHKANQHCRDRGQGCCTLLEQNENSSYKL</sequence>
<gene>
    <name evidence="1" type="ORF">SPARVUS_LOCUS9226403</name>
</gene>
<organism evidence="1 2">
    <name type="scientific">Staurois parvus</name>
    <dbReference type="NCBI Taxonomy" id="386267"/>
    <lineage>
        <taxon>Eukaryota</taxon>
        <taxon>Metazoa</taxon>
        <taxon>Chordata</taxon>
        <taxon>Craniata</taxon>
        <taxon>Vertebrata</taxon>
        <taxon>Euteleostomi</taxon>
        <taxon>Amphibia</taxon>
        <taxon>Batrachia</taxon>
        <taxon>Anura</taxon>
        <taxon>Neobatrachia</taxon>
        <taxon>Ranoidea</taxon>
        <taxon>Ranidae</taxon>
        <taxon>Staurois</taxon>
    </lineage>
</organism>
<proteinExistence type="predicted"/>
<accession>A0ABN9E8I2</accession>
<evidence type="ECO:0000313" key="2">
    <source>
        <dbReference type="Proteomes" id="UP001162483"/>
    </source>
</evidence>
<protein>
    <submittedName>
        <fullName evidence="1">Uncharacterized protein</fullName>
    </submittedName>
</protein>
<evidence type="ECO:0000313" key="1">
    <source>
        <dbReference type="EMBL" id="CAI9580052.1"/>
    </source>
</evidence>
<comment type="caution">
    <text evidence="1">The sequence shown here is derived from an EMBL/GenBank/DDBJ whole genome shotgun (WGS) entry which is preliminary data.</text>
</comment>
<keyword evidence="2" id="KW-1185">Reference proteome</keyword>